<feature type="compositionally biased region" description="Basic and acidic residues" evidence="1">
    <location>
        <begin position="1139"/>
        <end position="1151"/>
    </location>
</feature>
<feature type="region of interest" description="Disordered" evidence="1">
    <location>
        <begin position="494"/>
        <end position="679"/>
    </location>
</feature>
<feature type="compositionally biased region" description="Basic residues" evidence="1">
    <location>
        <begin position="2208"/>
        <end position="2233"/>
    </location>
</feature>
<feature type="compositionally biased region" description="Basic and acidic residues" evidence="1">
    <location>
        <begin position="646"/>
        <end position="679"/>
    </location>
</feature>
<feature type="region of interest" description="Disordered" evidence="1">
    <location>
        <begin position="2847"/>
        <end position="2869"/>
    </location>
</feature>
<feature type="compositionally biased region" description="Basic and acidic residues" evidence="1">
    <location>
        <begin position="1340"/>
        <end position="1354"/>
    </location>
</feature>
<gene>
    <name evidence="2" type="ORF">C922_04312</name>
</gene>
<feature type="region of interest" description="Disordered" evidence="1">
    <location>
        <begin position="2122"/>
        <end position="2149"/>
    </location>
</feature>
<feature type="compositionally biased region" description="Polar residues" evidence="1">
    <location>
        <begin position="1122"/>
        <end position="1135"/>
    </location>
</feature>
<dbReference type="EMBL" id="KI965480">
    <property type="protein sequence ID" value="EUD65369.1"/>
    <property type="molecule type" value="Genomic_DNA"/>
</dbReference>
<proteinExistence type="predicted"/>
<name>W7A896_9APIC</name>
<reference evidence="2 3" key="1">
    <citation type="submission" date="2013-02" db="EMBL/GenBank/DDBJ databases">
        <title>The Genome Sequence of Plasmodium inui San Antonio 1.</title>
        <authorList>
            <consortium name="The Broad Institute Genome Sequencing Platform"/>
            <consortium name="The Broad Institute Genome Sequencing Center for Infectious Disease"/>
            <person name="Neafsey D."/>
            <person name="Cheeseman I."/>
            <person name="Volkman S."/>
            <person name="Adams J."/>
            <person name="Walker B."/>
            <person name="Young S.K."/>
            <person name="Zeng Q."/>
            <person name="Gargeya S."/>
            <person name="Fitzgerald M."/>
            <person name="Haas B."/>
            <person name="Abouelleil A."/>
            <person name="Alvarado L."/>
            <person name="Arachchi H.M."/>
            <person name="Berlin A.M."/>
            <person name="Chapman S.B."/>
            <person name="Dewar J."/>
            <person name="Goldberg J."/>
            <person name="Griggs A."/>
            <person name="Gujja S."/>
            <person name="Hansen M."/>
            <person name="Howarth C."/>
            <person name="Imamovic A."/>
            <person name="Larimer J."/>
            <person name="McCowan C."/>
            <person name="Murphy C."/>
            <person name="Neiman D."/>
            <person name="Pearson M."/>
            <person name="Priest M."/>
            <person name="Roberts A."/>
            <person name="Saif S."/>
            <person name="Shea T."/>
            <person name="Sisk P."/>
            <person name="Sykes S."/>
            <person name="Wortman J."/>
            <person name="Nusbaum C."/>
            <person name="Birren B."/>
        </authorList>
    </citation>
    <scope>NUCLEOTIDE SEQUENCE [LARGE SCALE GENOMIC DNA]</scope>
    <source>
        <strain evidence="2 3">San Antonio 1</strain>
    </source>
</reference>
<dbReference type="VEuPathDB" id="PlasmoDB:C922_04312"/>
<feature type="compositionally biased region" description="Polar residues" evidence="1">
    <location>
        <begin position="570"/>
        <end position="581"/>
    </location>
</feature>
<feature type="region of interest" description="Disordered" evidence="1">
    <location>
        <begin position="1324"/>
        <end position="1374"/>
    </location>
</feature>
<dbReference type="Proteomes" id="UP000030640">
    <property type="component" value="Unassembled WGS sequence"/>
</dbReference>
<feature type="compositionally biased region" description="Polar residues" evidence="1">
    <location>
        <begin position="1324"/>
        <end position="1336"/>
    </location>
</feature>
<feature type="compositionally biased region" description="Acidic residues" evidence="1">
    <location>
        <begin position="629"/>
        <end position="645"/>
    </location>
</feature>
<feature type="region of interest" description="Disordered" evidence="1">
    <location>
        <begin position="75"/>
        <end position="151"/>
    </location>
</feature>
<accession>W7A896</accession>
<sequence length="3024" mass="348210">MGRDIKEFYNLRHRYLDKRKETNLNILKSTINKITCNNDVAVTNAPAHLRENKDECNKNAATRVHKVKAQRKTTGFMKNHESAEPSGRKKDRIKHKSEEEGSDKIGKISKMVKIAKIDKGDKRGLNDAKRANKGPEGPSNHKTYHKGKKCQLHKSEKYKKHDAGCNDQHTGECEIIKNTNETDTCTDFYVENSNNPSAYHHNDNKLSSHWGSTSNKAHVHPVEEEKNNNLKTSNVNNCQMKNVYDVLDKNFGFISCTINSNVANTRGDTSSITQSNYRRKHKQQNYSHATSNICDNRNYHENVAHATISCDSVNANLNVKNDDHAKGGNSYYNEKCDYDVVKNIFEGGPQMNKGYHNSKSPFTDGNHLSVMENTHAFGDYNVINKRIHIKEKKNVLNIYKVFFPKDCPVNLVISKKNMDKNYHHPAFLNKKIIELTDTYTHCAEMTHHGTNDTRDKPMDSKLQMYKSIYRYYCDRGQISNSQNVKGIITCEDSGEQNSNHVSVNTSEKNHTNRTQEFFDDEHKSNVALTKCLSSKNSEKGEKSRGTSNSGSEDHNTNYRTHNGNDAGDAYSSSHNSGNNDSYYGHNCNRSNNAKNGSDDDDSNGSDDDKNGRDDNKNGRDHDKNASDDDKNDSDDEKNESEDDRNESDRDHNQFDLKGRPHRDSSRISHKDVNPDYREQQIEKSKFYSKEAQHGELSNLHEEMLTKHINSSGDLLKELHMQKNEKEKSPNNKYVEENSYVRSDDITLPINHFLKKKKTCNWNIEHYEMLHSLNDIICEVKKESSSFINNYKNQEMVIDNNNSTLKSKIDTTLFSSINKNGNFSNGIHLPTYADSNMRKKYNAKYVNNNMHQHKLGNKSELNIKHTSHLGPRNSNDHDPEMEGSSGYGCNSYRSNQIDHIHDNRAKCSEYDCDKQPFRNNRSPIRCRRISNFKRYNMRTENIHVEISTNKPTLQCDENFKTARTDPFKYNSQFLHKNKLKGNSYSKQVLLKNVGHKVDSEFVQIRKKENMSTHTDPFNDHAKTEEICVEENPNGKNSLINKDIYNNFKGTETSNAVPYAKHNEGSNTPFDSSMNSYFYLKNELHELDDIHTSISNDIKANGQWSQRRNLPTSLPTKAVESPQKDTPYSNTPSNAHQPLSHHHEVSKVSRNNTEKKMNREMVTKGYLDRNHNFRQYNQYADNYIVLEDSVEDVTYETEDANEEMGANRSSTTNITKNVNPFLTKCYNEQNDYEYIEDDSSVYIVNNHQPDQKVPYPIINPGQATSDKMNGVDCAPARTLNGGDFLNTKDAHGFFPNRENNSGICTVEDDDVIEVIPSEVKVTNASLASDNYSQQSGGPSCNEGDKGSHCERGNCDGKKKHTNSAELPNSRKTLGSNYLTRSKSSHVIQHNYSDHSIDSIYDRRGSGLYEYDSVMGRKKLRKHGRQKITQKATEKKRKIRSLNDIAMNYSVEGPKLARGKRRKRGFTFRKNNMNITAISNGSDKTSEGTNMNRSNHDICNPNRDIFNYENMEDDPFDMTNEEIHHSEICSGDINYEQSNINPYRQRIGAADYNGTIIASADMKGSNLSSIDYYRNYDSVQCVKEDLLKNEKFPFIFYDSNIRNLVIYYKDDCSDEIKCKYFSAQRFGHATAKKIALNFLRSLGINPDHLENNKVFSYEKDSKSKLFNMERGKTYVDKEQNSNINLIYDMKKRNVVVSWINKVKGYSFRKFSTQRFGFDVALCLSIDFYKNLGGEKEEEEIRNYINKVNSNFKSIRILTNKRKKRNLKGKIIDSRTEFMELNSNSYENMYDNTSLSYIYFSNIKYNIENLKNKSMQKGTSANTQMNKYVNLFYITDQFYEIFECKLKNIHLEQVKMTKVYQYDFFLNKTFYFLYLKYLENVKLALCDENVHNFATMCQQIKSCKSWTVQSYHNVQSARDDQYASDSPINYFQLVDFYCDSDILMNCTNGNINYFISKMDYYRDEDILIKGYYTADDTKLYDMFFLSSGRKGGLEEDTFLADLNSKTYNDIVYHERIYNNRLYKNGNHHSELYPGGLIHAKKTNRRTTINKSAERGKSFQDYHVYYKSGNKFGSSNANPNDDGNNCNCRSNNFRYMNSNSSGRKYKNSYSHFDNTDDDDDVWVSNETRKGTRKRRRMCKHRKRSKTKGKEDHDTISKRNSIMSTKKSESFYEDQNEQEMLPNQASSYKQVSKAANKMRNISTGRGKNKDVHRGASKKTARGTNKRMHKRTLKNARKGVTKGGTRGINRGNHTGRHNMNYLKNKKFSSTNKNISNLLTKGRKYILCYNYMGKIQVKVFRADIYGSMTAQKKSVAFLQQVRRDLKSEGKILYSESDSKTAYDITTSLMESALLNPYYQDGTALNNNIQCADHPSHENNTVVKQTRRRKRKKGEDALEEVSEMAVALQAEHLEWKTHFAQEETKQEDAEQQTYQPSQRGAQKCSRGRTIIGRSKENELISQLNAQLSSQMNTRMNAQISDEHAPANNYQKRKLRNSSDYQNIHSFYESQDNNEDVSMFRIQNCEDDMGNPNDPIIISESSMKSYSSNEELHSALDTQNKEYNTKDEEYEKGIFAEPVKKNSNGSDTPLNEYINNTTREEGKHFDHNKRMNSLKKAASISCTNRYSDATEYEISIALSNKREHLNSTIRSNSEDEKGKDFSQINKNEHLSLLLGKDETQDSSNVAITKHINLSSHKRIAIEDVQKGKINTFNCFNKLSSEQKVVKGYLTLRKEKTITPNVKRVYALYDLYNKIINECDYADFLSQNSSRNILKNRKADPNYGPGSDPNDDLIREEGDDPNDNPLDDFSPYNKRIIMKSGKTVRTNRNRMPRIRRNQDGLANKEVVNKSECRDAVTFPKEREAKEERGTATGSDPREDAEMKNFLKSGETLSSSNSACSPRNFKNDWSGLVKYNTAKGVVKIPKICIHKLARKKGFSKLTCIIYRGKGEFVSYFLERSNKKINNRNMVQNENKKDKITEPNMPFKVNEKNDCAKLNTYRCSTGANAAKEQPTQSNKKYYLREKQSNLLSGNALF</sequence>
<feature type="region of interest" description="Disordered" evidence="1">
    <location>
        <begin position="2362"/>
        <end position="2389"/>
    </location>
</feature>
<protein>
    <submittedName>
        <fullName evidence="2">Uncharacterized protein</fullName>
    </submittedName>
</protein>
<feature type="compositionally biased region" description="Basic and acidic residues" evidence="1">
    <location>
        <begin position="78"/>
        <end position="88"/>
    </location>
</feature>
<dbReference type="OrthoDB" id="386386at2759"/>
<feature type="compositionally biased region" description="Polar residues" evidence="1">
    <location>
        <begin position="1100"/>
        <end position="1113"/>
    </location>
</feature>
<organism evidence="2 3">
    <name type="scientific">Plasmodium inui San Antonio 1</name>
    <dbReference type="NCBI Taxonomy" id="1237626"/>
    <lineage>
        <taxon>Eukaryota</taxon>
        <taxon>Sar</taxon>
        <taxon>Alveolata</taxon>
        <taxon>Apicomplexa</taxon>
        <taxon>Aconoidasida</taxon>
        <taxon>Haemosporida</taxon>
        <taxon>Plasmodiidae</taxon>
        <taxon>Plasmodium</taxon>
        <taxon>Plasmodium (Plasmodium)</taxon>
    </lineage>
</organism>
<feature type="region of interest" description="Disordered" evidence="1">
    <location>
        <begin position="2764"/>
        <end position="2801"/>
    </location>
</feature>
<evidence type="ECO:0000256" key="1">
    <source>
        <dbReference type="SAM" id="MobiDB-lite"/>
    </source>
</evidence>
<dbReference type="RefSeq" id="XP_008818119.1">
    <property type="nucleotide sequence ID" value="XM_008819897.1"/>
</dbReference>
<feature type="compositionally biased region" description="Basic residues" evidence="1">
    <location>
        <begin position="2125"/>
        <end position="2141"/>
    </location>
</feature>
<evidence type="ECO:0000313" key="3">
    <source>
        <dbReference type="Proteomes" id="UP000030640"/>
    </source>
</evidence>
<feature type="compositionally biased region" description="Basic and acidic residues" evidence="1">
    <location>
        <begin position="115"/>
        <end position="130"/>
    </location>
</feature>
<evidence type="ECO:0000313" key="2">
    <source>
        <dbReference type="EMBL" id="EUD65369.1"/>
    </source>
</evidence>
<feature type="compositionally biased region" description="Basic and acidic residues" evidence="1">
    <location>
        <begin position="606"/>
        <end position="628"/>
    </location>
</feature>
<feature type="compositionally biased region" description="Basic residues" evidence="1">
    <location>
        <begin position="142"/>
        <end position="151"/>
    </location>
</feature>
<feature type="region of interest" description="Disordered" evidence="1">
    <location>
        <begin position="863"/>
        <end position="887"/>
    </location>
</feature>
<feature type="region of interest" description="Disordered" evidence="1">
    <location>
        <begin position="2195"/>
        <end position="2252"/>
    </location>
</feature>
<feature type="region of interest" description="Disordered" evidence="1">
    <location>
        <begin position="2413"/>
        <end position="2437"/>
    </location>
</feature>
<feature type="compositionally biased region" description="Polar residues" evidence="1">
    <location>
        <begin position="495"/>
        <end position="506"/>
    </location>
</feature>
<feature type="compositionally biased region" description="Acidic residues" evidence="1">
    <location>
        <begin position="2786"/>
        <end position="2795"/>
    </location>
</feature>
<feature type="compositionally biased region" description="Polar residues" evidence="1">
    <location>
        <begin position="2422"/>
        <end position="2431"/>
    </location>
</feature>
<feature type="compositionally biased region" description="Basic and acidic residues" evidence="1">
    <location>
        <begin position="96"/>
        <end position="106"/>
    </location>
</feature>
<feature type="compositionally biased region" description="Polar residues" evidence="1">
    <location>
        <begin position="1361"/>
        <end position="1374"/>
    </location>
</feature>
<feature type="region of interest" description="Disordered" evidence="1">
    <location>
        <begin position="1100"/>
        <end position="1151"/>
    </location>
</feature>
<keyword evidence="3" id="KW-1185">Reference proteome</keyword>
<dbReference type="GeneID" id="20039586"/>